<reference evidence="1 2" key="1">
    <citation type="journal article" date="2022" name="Allergy">
        <title>Genome assembly and annotation of Periplaneta americana reveal a comprehensive cockroach allergen profile.</title>
        <authorList>
            <person name="Wang L."/>
            <person name="Xiong Q."/>
            <person name="Saelim N."/>
            <person name="Wang L."/>
            <person name="Nong W."/>
            <person name="Wan A.T."/>
            <person name="Shi M."/>
            <person name="Liu X."/>
            <person name="Cao Q."/>
            <person name="Hui J.H.L."/>
            <person name="Sookrung N."/>
            <person name="Leung T.F."/>
            <person name="Tungtrongchitr A."/>
            <person name="Tsui S.K.W."/>
        </authorList>
    </citation>
    <scope>NUCLEOTIDE SEQUENCE [LARGE SCALE GENOMIC DNA]</scope>
    <source>
        <strain evidence="1">PWHHKU_190912</strain>
    </source>
</reference>
<keyword evidence="2" id="KW-1185">Reference proteome</keyword>
<accession>A0ABQ8RZ04</accession>
<dbReference type="Proteomes" id="UP001148838">
    <property type="component" value="Unassembled WGS sequence"/>
</dbReference>
<gene>
    <name evidence="1" type="ORF">ANN_26579</name>
</gene>
<evidence type="ECO:0000313" key="2">
    <source>
        <dbReference type="Proteomes" id="UP001148838"/>
    </source>
</evidence>
<sequence length="149" mass="17216">MFTFSSDERGFNIESFSHSIFELQSWKGVANDVDPESLSLRLRVGGDFVKNTAVQLLFSGTNICYKMETFSDMVVVTFHPWRERDSQDIVTRIDSCEFRLLLTSAKPHPLTHWSQTPFHLNRTWPLFQLNDSFVFVSDLRVAYVSLSKA</sequence>
<organism evidence="1 2">
    <name type="scientific">Periplaneta americana</name>
    <name type="common">American cockroach</name>
    <name type="synonym">Blatta americana</name>
    <dbReference type="NCBI Taxonomy" id="6978"/>
    <lineage>
        <taxon>Eukaryota</taxon>
        <taxon>Metazoa</taxon>
        <taxon>Ecdysozoa</taxon>
        <taxon>Arthropoda</taxon>
        <taxon>Hexapoda</taxon>
        <taxon>Insecta</taxon>
        <taxon>Pterygota</taxon>
        <taxon>Neoptera</taxon>
        <taxon>Polyneoptera</taxon>
        <taxon>Dictyoptera</taxon>
        <taxon>Blattodea</taxon>
        <taxon>Blattoidea</taxon>
        <taxon>Blattidae</taxon>
        <taxon>Blattinae</taxon>
        <taxon>Periplaneta</taxon>
    </lineage>
</organism>
<evidence type="ECO:0000313" key="1">
    <source>
        <dbReference type="EMBL" id="KAJ4426780.1"/>
    </source>
</evidence>
<comment type="caution">
    <text evidence="1">The sequence shown here is derived from an EMBL/GenBank/DDBJ whole genome shotgun (WGS) entry which is preliminary data.</text>
</comment>
<name>A0ABQ8RZ04_PERAM</name>
<protein>
    <submittedName>
        <fullName evidence="1">Uncharacterized protein</fullName>
    </submittedName>
</protein>
<proteinExistence type="predicted"/>
<dbReference type="EMBL" id="JAJSOF020000039">
    <property type="protein sequence ID" value="KAJ4426780.1"/>
    <property type="molecule type" value="Genomic_DNA"/>
</dbReference>